<evidence type="ECO:0000256" key="2">
    <source>
        <dbReference type="ARBA" id="ARBA00022737"/>
    </source>
</evidence>
<dbReference type="Pfam" id="PF20703">
    <property type="entry name" value="nSTAND1"/>
    <property type="match status" value="1"/>
</dbReference>
<dbReference type="InterPro" id="IPR050505">
    <property type="entry name" value="WDR55/POC1"/>
</dbReference>
<evidence type="ECO:0000313" key="6">
    <source>
        <dbReference type="EMBL" id="VFK22710.1"/>
    </source>
</evidence>
<dbReference type="InterPro" id="IPR015943">
    <property type="entry name" value="WD40/YVTN_repeat-like_dom_sf"/>
</dbReference>
<feature type="region of interest" description="Disordered" evidence="3">
    <location>
        <begin position="574"/>
        <end position="598"/>
    </location>
</feature>
<proteinExistence type="predicted"/>
<dbReference type="AlphaFoldDB" id="A0A450X095"/>
<feature type="transmembrane region" description="Helical" evidence="4">
    <location>
        <begin position="494"/>
        <end position="516"/>
    </location>
</feature>
<dbReference type="EMBL" id="CAADFO010000002">
    <property type="protein sequence ID" value="VFK22710.1"/>
    <property type="molecule type" value="Genomic_DNA"/>
</dbReference>
<sequence length="1149" mass="129837">MNDNTKEQVLGKQTLLEKVCPFVGLDVITEEERLFGREDEVDSLSTQVRTRRCSVMYGSSGVGKSSLLYAGLIPDLKKTENRLADHAHVSIQRTWNEDPIGDLYRQVFKDSHEQQEPPPWDRSSETDSEKLLTDLIEKLADKGPIYLILDQFEELFNFEDKTGQGAIPRKAFLDTLIEIANNRNFGTNVLLSLRSDSLNNLRILQHRLPKLLNDPFVVEPISAGYLNEFMDHAEEYVALASGSKITLRVYKSLRERLLRSGHPNNMVSPWNLLEHTGFGYRQDGNDPGYIDLPYLQLVMQRLWQQATDEASDTSTLRLSEGDLDAVGNVRGIISDYVRRCLMDKDKNEQKQNKGEKDLTAHLFENMVTESYKKVAQTPNHLAKLCENALSTCKSCLYKISDKNESEDWIQGILDCLTNHPSRRLLRRITMDSESSSVTAYTLYHDRLAEPIWDWSHNRLETIRKRIEREKRQRRENKRLRVEAIRKRIKKRNHLIIVTICIFIIIAIIFGIGYWLIRKEQKETIVKSLVSGSQVEKETGSSRVALATEALLRNPRNSEAANALRDALAVTWPGAPSQETGTWPSGAKSTFDTPTPETCPKFVPSEIGDKTGEIRAWLAPIQADTDRRVWVQQTIAPLSRDTTLTIADCHSGRALMEESIEHGVMDVDFGPEGKRLAILTADNRIRAWRFDPFALDFTHIHPTLVKRVGFDEDGKLLRLIDDQGKTKDWLVDNSGGVSTLPVPNASSPLPNDEKIAYAQDATLWILNLANGGARRSLGSVPDGEINDIRFSPDGQAIYLGARYLATKFDEDEPVLMYDWNFYHHHKFSISYKGKVFAEREPTTLAFHPSRDSFAMARRDGSVALCDYTKQDAQSSCFIQYIEKPNANIQQRMQWTALAFAGEEILLGGASSGELRLWDLGENTHKDVSVTADNLAIDEIRTGLAGERIALVTANEKTRLWTLRDGVLRHQRDLNGIVTFSRDGQTMAWLMEDKTLWLERGAGSAARFPIEERKDAGINAPKDIALSPDGSYLAVLDVAISGHDKRITLYSTETRQFITAFQAPLFATTLEFANHRYLNVTDSIGESHLIPWKPEELIALARKRYLDEEMKPGKGLCQTISKYLPESEEPELCPSAPFPEKPALPSLSLSP</sequence>
<feature type="domain" description="Novel STAND NTPase 1" evidence="5">
    <location>
        <begin position="21"/>
        <end position="398"/>
    </location>
</feature>
<gene>
    <name evidence="6" type="ORF">BECKMB1821G_GA0114241_1002107</name>
</gene>
<dbReference type="InterPro" id="IPR036322">
    <property type="entry name" value="WD40_repeat_dom_sf"/>
</dbReference>
<evidence type="ECO:0000256" key="3">
    <source>
        <dbReference type="SAM" id="MobiDB-lite"/>
    </source>
</evidence>
<dbReference type="InterPro" id="IPR049052">
    <property type="entry name" value="nSTAND1"/>
</dbReference>
<keyword evidence="2" id="KW-0677">Repeat</keyword>
<keyword evidence="1" id="KW-0853">WD repeat</keyword>
<dbReference type="InterPro" id="IPR027417">
    <property type="entry name" value="P-loop_NTPase"/>
</dbReference>
<dbReference type="PANTHER" id="PTHR44019:SF8">
    <property type="entry name" value="POC1 CENTRIOLAR PROTEIN HOMOLOG"/>
    <property type="match status" value="1"/>
</dbReference>
<dbReference type="PANTHER" id="PTHR44019">
    <property type="entry name" value="WD REPEAT-CONTAINING PROTEIN 55"/>
    <property type="match status" value="1"/>
</dbReference>
<keyword evidence="4" id="KW-0812">Transmembrane</keyword>
<accession>A0A450X095</accession>
<dbReference type="Gene3D" id="3.40.50.300">
    <property type="entry name" value="P-loop containing nucleotide triphosphate hydrolases"/>
    <property type="match status" value="1"/>
</dbReference>
<evidence type="ECO:0000259" key="5">
    <source>
        <dbReference type="Pfam" id="PF20703"/>
    </source>
</evidence>
<reference evidence="6" key="1">
    <citation type="submission" date="2019-02" db="EMBL/GenBank/DDBJ databases">
        <authorList>
            <person name="Gruber-Vodicka R. H."/>
            <person name="Seah K. B. B."/>
        </authorList>
    </citation>
    <scope>NUCLEOTIDE SEQUENCE</scope>
    <source>
        <strain evidence="6">BECK_BZ197</strain>
    </source>
</reference>
<dbReference type="SUPFAM" id="SSF52540">
    <property type="entry name" value="P-loop containing nucleoside triphosphate hydrolases"/>
    <property type="match status" value="1"/>
</dbReference>
<dbReference type="SUPFAM" id="SSF50978">
    <property type="entry name" value="WD40 repeat-like"/>
    <property type="match status" value="1"/>
</dbReference>
<dbReference type="SUPFAM" id="SSF50960">
    <property type="entry name" value="TolB, C-terminal domain"/>
    <property type="match status" value="1"/>
</dbReference>
<evidence type="ECO:0000256" key="4">
    <source>
        <dbReference type="SAM" id="Phobius"/>
    </source>
</evidence>
<feature type="region of interest" description="Disordered" evidence="3">
    <location>
        <begin position="1126"/>
        <end position="1149"/>
    </location>
</feature>
<feature type="compositionally biased region" description="Polar residues" evidence="3">
    <location>
        <begin position="576"/>
        <end position="595"/>
    </location>
</feature>
<keyword evidence="4" id="KW-1133">Transmembrane helix</keyword>
<dbReference type="Gene3D" id="2.130.10.10">
    <property type="entry name" value="YVTN repeat-like/Quinoprotein amine dehydrogenase"/>
    <property type="match status" value="2"/>
</dbReference>
<keyword evidence="4" id="KW-0472">Membrane</keyword>
<evidence type="ECO:0000256" key="1">
    <source>
        <dbReference type="ARBA" id="ARBA00022574"/>
    </source>
</evidence>
<organism evidence="6">
    <name type="scientific">Candidatus Kentrum sp. MB</name>
    <dbReference type="NCBI Taxonomy" id="2138164"/>
    <lineage>
        <taxon>Bacteria</taxon>
        <taxon>Pseudomonadati</taxon>
        <taxon>Pseudomonadota</taxon>
        <taxon>Gammaproteobacteria</taxon>
        <taxon>Candidatus Kentrum</taxon>
    </lineage>
</organism>
<protein>
    <submittedName>
        <fullName evidence="6">WD40 repeat</fullName>
    </submittedName>
</protein>
<name>A0A450X095_9GAMM</name>